<evidence type="ECO:0000313" key="4">
    <source>
        <dbReference type="Proteomes" id="UP001226762"/>
    </source>
</evidence>
<dbReference type="Pfam" id="PF21746">
    <property type="entry name" value="DUF6869"/>
    <property type="match status" value="1"/>
</dbReference>
<dbReference type="InterPro" id="IPR049221">
    <property type="entry name" value="DUF6869"/>
</dbReference>
<sequence>MPRPCQRDGQFSADRVAAAVLAHYAAAEADEAYAWAYSCLSSLEYDDPEMAWDLTLRMIRLVSTTQIAGVVAAGSLEQLLADHPDAFVPRAETLARTSARFRFMLSGVWPQKRQDSPGWQRILAARAPGPDMDAGDPLPPNDLPD</sequence>
<name>A0AAE4B6J9_9RHOB</name>
<reference evidence="3" key="1">
    <citation type="submission" date="2022-07" db="EMBL/GenBank/DDBJ databases">
        <authorList>
            <person name="Otstavnykh N."/>
            <person name="Isaeva M."/>
            <person name="Bystritskaya E."/>
        </authorList>
    </citation>
    <scope>NUCLEOTIDE SEQUENCE</scope>
    <source>
        <strain evidence="3">KCTC 52189</strain>
    </source>
</reference>
<evidence type="ECO:0000259" key="2">
    <source>
        <dbReference type="Pfam" id="PF21746"/>
    </source>
</evidence>
<gene>
    <name evidence="3" type="ORF">NO357_16130</name>
</gene>
<evidence type="ECO:0000313" key="3">
    <source>
        <dbReference type="EMBL" id="MDQ2091429.1"/>
    </source>
</evidence>
<dbReference type="EMBL" id="JANHAX010000005">
    <property type="protein sequence ID" value="MDQ2091429.1"/>
    <property type="molecule type" value="Genomic_DNA"/>
</dbReference>
<feature type="domain" description="DUF6869" evidence="2">
    <location>
        <begin position="26"/>
        <end position="126"/>
    </location>
</feature>
<dbReference type="AlphaFoldDB" id="A0AAE4B6J9"/>
<dbReference type="Proteomes" id="UP001226762">
    <property type="component" value="Unassembled WGS sequence"/>
</dbReference>
<feature type="region of interest" description="Disordered" evidence="1">
    <location>
        <begin position="112"/>
        <end position="145"/>
    </location>
</feature>
<organism evidence="3 4">
    <name type="scientific">Marimonas arenosa</name>
    <dbReference type="NCBI Taxonomy" id="1795305"/>
    <lineage>
        <taxon>Bacteria</taxon>
        <taxon>Pseudomonadati</taxon>
        <taxon>Pseudomonadota</taxon>
        <taxon>Alphaproteobacteria</taxon>
        <taxon>Rhodobacterales</taxon>
        <taxon>Paracoccaceae</taxon>
        <taxon>Marimonas</taxon>
    </lineage>
</organism>
<keyword evidence="4" id="KW-1185">Reference proteome</keyword>
<comment type="caution">
    <text evidence="3">The sequence shown here is derived from an EMBL/GenBank/DDBJ whole genome shotgun (WGS) entry which is preliminary data.</text>
</comment>
<proteinExistence type="predicted"/>
<dbReference type="RefSeq" id="WP_306736718.1">
    <property type="nucleotide sequence ID" value="NZ_JANHAX010000005.1"/>
</dbReference>
<reference evidence="3" key="2">
    <citation type="submission" date="2023-02" db="EMBL/GenBank/DDBJ databases">
        <title>'Rhodoalgimonas zhirmunskyi' gen. nov., isolated from a red alga.</title>
        <authorList>
            <person name="Nedashkovskaya O.I."/>
            <person name="Otstavnykh N.Y."/>
            <person name="Bystritskaya E.P."/>
            <person name="Balabanova L.A."/>
            <person name="Isaeva M.P."/>
        </authorList>
    </citation>
    <scope>NUCLEOTIDE SEQUENCE</scope>
    <source>
        <strain evidence="3">KCTC 52189</strain>
    </source>
</reference>
<protein>
    <recommendedName>
        <fullName evidence="2">DUF6869 domain-containing protein</fullName>
    </recommendedName>
</protein>
<accession>A0AAE4B6J9</accession>
<evidence type="ECO:0000256" key="1">
    <source>
        <dbReference type="SAM" id="MobiDB-lite"/>
    </source>
</evidence>